<feature type="coiled-coil region" evidence="4">
    <location>
        <begin position="626"/>
        <end position="681"/>
    </location>
</feature>
<evidence type="ECO:0000256" key="5">
    <source>
        <dbReference type="SAM" id="MobiDB-lite"/>
    </source>
</evidence>
<feature type="compositionally biased region" description="Polar residues" evidence="5">
    <location>
        <begin position="473"/>
        <end position="482"/>
    </location>
</feature>
<comment type="caution">
    <text evidence="6">The sequence shown here is derived from an EMBL/GenBank/DDBJ whole genome shotgun (WGS) entry which is preliminary data.</text>
</comment>
<dbReference type="Proteomes" id="UP000247409">
    <property type="component" value="Unassembled WGS sequence"/>
</dbReference>
<evidence type="ECO:0000313" key="7">
    <source>
        <dbReference type="Proteomes" id="UP000247409"/>
    </source>
</evidence>
<evidence type="ECO:0000313" key="6">
    <source>
        <dbReference type="EMBL" id="PXF45652.1"/>
    </source>
</evidence>
<protein>
    <submittedName>
        <fullName evidence="6">Uncharacterized protein</fullName>
    </submittedName>
</protein>
<dbReference type="OrthoDB" id="674604at2759"/>
<keyword evidence="2" id="KW-0677">Repeat</keyword>
<dbReference type="InterPro" id="IPR001680">
    <property type="entry name" value="WD40_rpt"/>
</dbReference>
<dbReference type="InterPro" id="IPR018391">
    <property type="entry name" value="PQQ_b-propeller_rpt"/>
</dbReference>
<dbReference type="PROSITE" id="PS00678">
    <property type="entry name" value="WD_REPEATS_1"/>
    <property type="match status" value="1"/>
</dbReference>
<evidence type="ECO:0000256" key="1">
    <source>
        <dbReference type="ARBA" id="ARBA00022574"/>
    </source>
</evidence>
<evidence type="ECO:0000256" key="2">
    <source>
        <dbReference type="ARBA" id="ARBA00022737"/>
    </source>
</evidence>
<keyword evidence="4" id="KW-0175">Coiled coil</keyword>
<name>A0A2V3IU62_9FLOR</name>
<feature type="coiled-coil region" evidence="4">
    <location>
        <begin position="562"/>
        <end position="596"/>
    </location>
</feature>
<dbReference type="EMBL" id="NBIV01000055">
    <property type="protein sequence ID" value="PXF45652.1"/>
    <property type="molecule type" value="Genomic_DNA"/>
</dbReference>
<dbReference type="SUPFAM" id="SSF58100">
    <property type="entry name" value="Bacterial hemolysins"/>
    <property type="match status" value="1"/>
</dbReference>
<feature type="coiled-coil region" evidence="4">
    <location>
        <begin position="963"/>
        <end position="997"/>
    </location>
</feature>
<dbReference type="InterPro" id="IPR011047">
    <property type="entry name" value="Quinoprotein_ADH-like_sf"/>
</dbReference>
<dbReference type="PROSITE" id="PS50082">
    <property type="entry name" value="WD_REPEATS_2"/>
    <property type="match status" value="1"/>
</dbReference>
<sequence>MTTTVNLASHVWAISSDGTLRHTSITNIEWQTIKGLSAPPSVIGACEQYNAIYAACKDGFIHALDPESGTIRQTTPTRLHELPLCMLPLGMENALFVGFKDGAIVRLHLNTLEFDCMLGIGVEHAAAVHALDADERFLYSGGYDGTILVWDLREANAVREISMPSAPIQSLLRVNAALWIGLANGAVEVYDIFGEDTNGIECIARKSPHDTPIVDLVRIGEHEVWSVSKPGSAFVNLDIGPSQAPQYSKNSNVAVWDVRDFTFQMSELLTSNDILSVTILDRQPFEQVSFMALSERHGTQILSTKARGLTSDEAVENTEIRVMELEQQLADANDEIDALRASGYYVKTPEHTRRSDDVPADEITEVLAEPLRATMSHTDEGDSRRYGENPANEMTVSEPYMTPLAMKNERRECLKTSLHRLSEFLVSLLADEVLSPHEYGPTEPSEIRKTIAEITKELDHSKQLIDLCEGDYSDNTGSSAPNENDPGVLRTPQKNENLRKTVSELQKKLEEETDKNRRLQKEYEVVSKERNLFAEDIKQLKSQTENTMSSLGGIIRDRTSTLGAKDALISELRKEIQELGRECNEEKSRRHAMEKSLDEKFENLSRAAEQTAKTFEEQLIAAYDKIERKSIEIQSQKDTLRAAERQVEYMKVANQALEKKSESLEKEVEKTLEGLEQLRLEHDAKDALMQTEHNATIAALKEDHIREMELLRKSRVNVDEKNALLRQDSETERRSAETVLHSVKLRLEQTERDLQRSRSQADSLEARYRQRCQELETALQEVKKRLASEKSSWEFNIQQAENKAQLELRDTLFRREEELRDRESVIDRLEKRLQECRAKDFDQSQIIKELREESSDLQAERKLLLEEIEHRRRAESLFQKEAEKMTFVINNLRKAAEELEESFNSADAENNTLRAEIDELYDKLRAREHRIRELESKVKVSRAYAGDGGDSEDDINQAKIALLESANCEIERLCEQIEALEKTHRAQEKELQELREAVSLRDETIRLKNARLDAATENRELQPIDSPGLSMTVTPIAQNLSGDRGAMLRNQSRAAVAAWMFQSASSTRSKVALNNTLLELHEGVTSTHERLRDLTNMARKYKQLAQLHLEVLPILHELERELYRISKKERTYERDLCLARGVVQSAIAQYYSASEKRALLHECDESLYEPSPRRYAAMIDTLAELQLRRKGLFRGSRNSPAASDRASANVGAGCGSVEFLGTQATRRLLTFN</sequence>
<gene>
    <name evidence="6" type="ORF">BWQ96_04556</name>
</gene>
<feature type="coiled-coil region" evidence="4">
    <location>
        <begin position="740"/>
        <end position="937"/>
    </location>
</feature>
<feature type="region of interest" description="Disordered" evidence="5">
    <location>
        <begin position="469"/>
        <end position="497"/>
    </location>
</feature>
<keyword evidence="7" id="KW-1185">Reference proteome</keyword>
<organism evidence="6 7">
    <name type="scientific">Gracilariopsis chorda</name>
    <dbReference type="NCBI Taxonomy" id="448386"/>
    <lineage>
        <taxon>Eukaryota</taxon>
        <taxon>Rhodophyta</taxon>
        <taxon>Florideophyceae</taxon>
        <taxon>Rhodymeniophycidae</taxon>
        <taxon>Gracilariales</taxon>
        <taxon>Gracilariaceae</taxon>
        <taxon>Gracilariopsis</taxon>
    </lineage>
</organism>
<proteinExistence type="predicted"/>
<evidence type="ECO:0000256" key="3">
    <source>
        <dbReference type="PROSITE-ProRule" id="PRU00221"/>
    </source>
</evidence>
<dbReference type="AlphaFoldDB" id="A0A2V3IU62"/>
<dbReference type="SUPFAM" id="SSF50998">
    <property type="entry name" value="Quinoprotein alcohol dehydrogenase-like"/>
    <property type="match status" value="1"/>
</dbReference>
<feature type="coiled-coil region" evidence="4">
    <location>
        <begin position="315"/>
        <end position="342"/>
    </location>
</feature>
<dbReference type="Gene3D" id="1.10.287.1490">
    <property type="match status" value="1"/>
</dbReference>
<dbReference type="InterPro" id="IPR015943">
    <property type="entry name" value="WD40/YVTN_repeat-like_dom_sf"/>
</dbReference>
<dbReference type="SMART" id="SM00564">
    <property type="entry name" value="PQQ"/>
    <property type="match status" value="1"/>
</dbReference>
<evidence type="ECO:0000256" key="4">
    <source>
        <dbReference type="SAM" id="Coils"/>
    </source>
</evidence>
<feature type="repeat" description="WD" evidence="3">
    <location>
        <begin position="121"/>
        <end position="160"/>
    </location>
</feature>
<keyword evidence="1 3" id="KW-0853">WD repeat</keyword>
<dbReference type="InterPro" id="IPR019775">
    <property type="entry name" value="WD40_repeat_CS"/>
</dbReference>
<dbReference type="Gene3D" id="2.130.10.10">
    <property type="entry name" value="YVTN repeat-like/Quinoprotein amine dehydrogenase"/>
    <property type="match status" value="1"/>
</dbReference>
<accession>A0A2V3IU62</accession>
<reference evidence="6 7" key="1">
    <citation type="journal article" date="2018" name="Mol. Biol. Evol.">
        <title>Analysis of the draft genome of the red seaweed Gracilariopsis chorda provides insights into genome size evolution in Rhodophyta.</title>
        <authorList>
            <person name="Lee J."/>
            <person name="Yang E.C."/>
            <person name="Graf L."/>
            <person name="Yang J.H."/>
            <person name="Qiu H."/>
            <person name="Zel Zion U."/>
            <person name="Chan C.X."/>
            <person name="Stephens T.G."/>
            <person name="Weber A.P.M."/>
            <person name="Boo G.H."/>
            <person name="Boo S.M."/>
            <person name="Kim K.M."/>
            <person name="Shin Y."/>
            <person name="Jung M."/>
            <person name="Lee S.J."/>
            <person name="Yim H.S."/>
            <person name="Lee J.H."/>
            <person name="Bhattacharya D."/>
            <person name="Yoon H.S."/>
        </authorList>
    </citation>
    <scope>NUCLEOTIDE SEQUENCE [LARGE SCALE GENOMIC DNA]</scope>
    <source>
        <strain evidence="6 7">SKKU-2015</strain>
        <tissue evidence="6">Whole body</tissue>
    </source>
</reference>